<evidence type="ECO:0000259" key="1">
    <source>
        <dbReference type="SMART" id="SM00635"/>
    </source>
</evidence>
<reference evidence="3" key="1">
    <citation type="journal article" date="2019" name="Int. J. Syst. Evol. Microbiol.">
        <title>The Global Catalogue of Microorganisms (GCM) 10K type strain sequencing project: providing services to taxonomists for standard genome sequencing and annotation.</title>
        <authorList>
            <consortium name="The Broad Institute Genomics Platform"/>
            <consortium name="The Broad Institute Genome Sequencing Center for Infectious Disease"/>
            <person name="Wu L."/>
            <person name="Ma J."/>
        </authorList>
    </citation>
    <scope>NUCLEOTIDE SEQUENCE [LARGE SCALE GENOMIC DNA]</scope>
    <source>
        <strain evidence="3">JCM 17919</strain>
    </source>
</reference>
<dbReference type="EMBL" id="BAABGY010000011">
    <property type="protein sequence ID" value="GAA4339092.1"/>
    <property type="molecule type" value="Genomic_DNA"/>
</dbReference>
<feature type="domain" description="BIG2" evidence="1">
    <location>
        <begin position="1135"/>
        <end position="1205"/>
    </location>
</feature>
<accession>A0ABP8HGM7</accession>
<feature type="domain" description="BIG2" evidence="1">
    <location>
        <begin position="739"/>
        <end position="807"/>
    </location>
</feature>
<feature type="domain" description="BIG2" evidence="1">
    <location>
        <begin position="498"/>
        <end position="569"/>
    </location>
</feature>
<dbReference type="InterPro" id="IPR003343">
    <property type="entry name" value="Big_2"/>
</dbReference>
<dbReference type="Pfam" id="PF13585">
    <property type="entry name" value="CHU_C"/>
    <property type="match status" value="1"/>
</dbReference>
<feature type="domain" description="BIG2" evidence="1">
    <location>
        <begin position="812"/>
        <end position="894"/>
    </location>
</feature>
<name>A0ABP8HGM7_9BACT</name>
<dbReference type="Pfam" id="PF02368">
    <property type="entry name" value="Big_2"/>
    <property type="match status" value="7"/>
</dbReference>
<dbReference type="Gene3D" id="2.60.40.1080">
    <property type="match status" value="12"/>
</dbReference>
<keyword evidence="3" id="KW-1185">Reference proteome</keyword>
<organism evidence="2 3">
    <name type="scientific">Flaviaesturariibacter amylovorans</name>
    <dbReference type="NCBI Taxonomy" id="1084520"/>
    <lineage>
        <taxon>Bacteria</taxon>
        <taxon>Pseudomonadati</taxon>
        <taxon>Bacteroidota</taxon>
        <taxon>Chitinophagia</taxon>
        <taxon>Chitinophagales</taxon>
        <taxon>Chitinophagaceae</taxon>
        <taxon>Flaviaestuariibacter</taxon>
    </lineage>
</organism>
<dbReference type="InterPro" id="IPR026341">
    <property type="entry name" value="T9SS_type_B"/>
</dbReference>
<feature type="domain" description="BIG2" evidence="1">
    <location>
        <begin position="257"/>
        <end position="330"/>
    </location>
</feature>
<feature type="domain" description="BIG2" evidence="1">
    <location>
        <begin position="899"/>
        <end position="971"/>
    </location>
</feature>
<feature type="domain" description="BIG2" evidence="1">
    <location>
        <begin position="421"/>
        <end position="492"/>
    </location>
</feature>
<evidence type="ECO:0000313" key="3">
    <source>
        <dbReference type="Proteomes" id="UP001501725"/>
    </source>
</evidence>
<dbReference type="SUPFAM" id="SSF49373">
    <property type="entry name" value="Invasin/intimin cell-adhesion fragments"/>
    <property type="match status" value="8"/>
</dbReference>
<protein>
    <recommendedName>
        <fullName evidence="1">BIG2 domain-containing protein</fullName>
    </recommendedName>
</protein>
<feature type="domain" description="BIG2" evidence="1">
    <location>
        <begin position="577"/>
        <end position="648"/>
    </location>
</feature>
<proteinExistence type="predicted"/>
<gene>
    <name evidence="2" type="ORF">GCM10023184_35970</name>
</gene>
<feature type="domain" description="BIG2" evidence="1">
    <location>
        <begin position="338"/>
        <end position="409"/>
    </location>
</feature>
<comment type="caution">
    <text evidence="2">The sequence shown here is derived from an EMBL/GenBank/DDBJ whole genome shotgun (WGS) entry which is preliminary data.</text>
</comment>
<evidence type="ECO:0000313" key="2">
    <source>
        <dbReference type="EMBL" id="GAA4339092.1"/>
    </source>
</evidence>
<feature type="domain" description="BIG2" evidence="1">
    <location>
        <begin position="976"/>
        <end position="1046"/>
    </location>
</feature>
<feature type="domain" description="BIG2" evidence="1">
    <location>
        <begin position="1049"/>
        <end position="1127"/>
    </location>
</feature>
<dbReference type="InterPro" id="IPR008964">
    <property type="entry name" value="Invasin/intimin_cell_adhesion"/>
</dbReference>
<dbReference type="NCBIfam" id="TIGR04131">
    <property type="entry name" value="Bac_Flav_CTERM"/>
    <property type="match status" value="1"/>
</dbReference>
<feature type="domain" description="BIG2" evidence="1">
    <location>
        <begin position="1208"/>
        <end position="1280"/>
    </location>
</feature>
<sequence length="1379" mass="135618">MCALLASGLWGAAQQLIVNEVSQGPSGNGPNGTERAYAELLVVGTRTCTDSTLDLRGWILDDNNGWVKSGAGTGIAPGALRFANVAAWQKVPYGSIILVYNDNDKNSSITLPNDPTDANRDYVYVVPASSSLMERHLTVPSPPSITPAGYSNTGWAQGTPADAWSTAALRNDGDAILTVNPAAPNVAAFSFAYGDLGPGATATVIVPDMLGGKNYFLTDANYTQAASWQQGDVGVNETPGAPNGGANTTWINSMRVQVPGASVGPISGNPTPCVGTNTQLTNATPGGTWTSSNPAVATVNATTGMVTLWTPGTAVITYTVTSGGCSASATFTITSTLVSPPGTISGGPGVCVGQQTPFTVSFPIPVTGGTWNIVDPSIATVNPVTGVVTGVAPGTTTLIYTAPGPIVCGYFASTPIVVSATPAIGLITGANICLMPGQTMILSNSAPGGTWTSSDPGIATVDAAAGVVNGNNFGSTTITYTVTNGTCTRSVTRVVHVGMPGGTVTGGPGVCVGATTTYTSNAQSGGTWSSSNPAIATVNPSTGVVSGVAVGTANIIYTFGTGPCAGTAQAPVTVTAGGNAGTVTGGPGVCTGATVTFSSNGTPGGTWSSGNPAIATVNPATGVVTGVAAGSATITYTVGTGACAVTASAPVTVEQTPVVAPITGGNTLCFNTNLMLQSATPGGTWTTSNPAVANFVGTPNNIATIAGLSPGTSVITYRVVNGNCTAEQSITVTVNPLPVASPLIAGPSAVCIGNSITLSGTPPGGSWSVTNGSFATITQAGVLTGVAVGTVAVQYRITENGCSVGVNHFVNVNAPPVLQPTTGTNLVCVGGTVTLTNPAVNGSGTWSSSNPALTTLVPSIVLGGPSTVLVTALGPGTVTINFTVTQNGCSTTVPFQLTINPSPAVAPITGNNTVCLGATTPFASATPGGTWSSSNPAIAPISASGVITGVAVGTADITYTVTSGGCTGTATKSISVSPLPVLNPNTGNPNVCVGSSTTLLNSSGVGVSTWTSSNPAVATVVGGVVTGVSAGTATITYSVLSAEGCTASVSTIVTVTAAGALGPILGGGPLCSGATTTLTHGTPGGTWSSSNTAVATVSATGVVTGIATGTATITYTIAANPCAGTATTSINVQSTPAPAAITGNTSLCIGGTTTLASATPGGTWSSQNAAIATVNPTTGVVTGIATGITQITYTVTTNGCTGVTNVNLSVGTTIDPITGNTSLCVGGTSALAITNPGGTWTSSNTGVATISATGVVTALSAGTTTITYTINNGGCIGTRTATVTVASCVRDVFVPNYFTPNNDGRNDVLYIYGTVIQSLDFRIFNQWGGQVFATTDKGRGWDGTASGKAQPVGVYMYAAQVTLTNGEKITLKGSINLIR</sequence>
<dbReference type="Proteomes" id="UP001501725">
    <property type="component" value="Unassembled WGS sequence"/>
</dbReference>
<dbReference type="SMART" id="SM00635">
    <property type="entry name" value="BID_2"/>
    <property type="match status" value="12"/>
</dbReference>